<proteinExistence type="predicted"/>
<gene>
    <name evidence="1" type="ORF">K493DRAFT_296839</name>
</gene>
<reference evidence="1 2" key="1">
    <citation type="submission" date="2016-07" db="EMBL/GenBank/DDBJ databases">
        <title>Pervasive Adenine N6-methylation of Active Genes in Fungi.</title>
        <authorList>
            <consortium name="DOE Joint Genome Institute"/>
            <person name="Mondo S.J."/>
            <person name="Dannebaum R.O."/>
            <person name="Kuo R.C."/>
            <person name="Labutti K."/>
            <person name="Haridas S."/>
            <person name="Kuo A."/>
            <person name="Salamov A."/>
            <person name="Ahrendt S.R."/>
            <person name="Lipzen A."/>
            <person name="Sullivan W."/>
            <person name="Andreopoulos W.B."/>
            <person name="Clum A."/>
            <person name="Lindquist E."/>
            <person name="Daum C."/>
            <person name="Ramamoorthy G.K."/>
            <person name="Gryganskyi A."/>
            <person name="Culley D."/>
            <person name="Magnuson J.K."/>
            <person name="James T.Y."/>
            <person name="O'Malley M.A."/>
            <person name="Stajich J.E."/>
            <person name="Spatafora J.W."/>
            <person name="Visel A."/>
            <person name="Grigoriev I.V."/>
        </authorList>
    </citation>
    <scope>NUCLEOTIDE SEQUENCE [LARGE SCALE GENOMIC DNA]</scope>
    <source>
        <strain evidence="1 2">CBS 931.73</strain>
    </source>
</reference>
<evidence type="ECO:0000313" key="1">
    <source>
        <dbReference type="EMBL" id="ORY04715.1"/>
    </source>
</evidence>
<organism evidence="1 2">
    <name type="scientific">Basidiobolus meristosporus CBS 931.73</name>
    <dbReference type="NCBI Taxonomy" id="1314790"/>
    <lineage>
        <taxon>Eukaryota</taxon>
        <taxon>Fungi</taxon>
        <taxon>Fungi incertae sedis</taxon>
        <taxon>Zoopagomycota</taxon>
        <taxon>Entomophthoromycotina</taxon>
        <taxon>Basidiobolomycetes</taxon>
        <taxon>Basidiobolales</taxon>
        <taxon>Basidiobolaceae</taxon>
        <taxon>Basidiobolus</taxon>
    </lineage>
</organism>
<protein>
    <submittedName>
        <fullName evidence="1">Uncharacterized protein</fullName>
    </submittedName>
</protein>
<dbReference type="OrthoDB" id="2275774at2759"/>
<dbReference type="Proteomes" id="UP000193498">
    <property type="component" value="Unassembled WGS sequence"/>
</dbReference>
<evidence type="ECO:0000313" key="2">
    <source>
        <dbReference type="Proteomes" id="UP000193498"/>
    </source>
</evidence>
<dbReference type="STRING" id="1314790.A0A1Y1Z4F4"/>
<sequence length="344" mass="39686">MIWLLSPPIAAEWKQSERPAISLITPAPCGSRVQLQLSHTRCSQLTATMKSKHSPEEEGLLNGMVLEYLLHQLTELRLKQASLALSEAHTLEEETSTYNKIVEILNSSEKLVTVIRGKPFQHHLSPVPYLTKCLNMAFGRGDEELRVERTPPDATEGERERPAAGGFLCRLHRDSQCKRCVGEASYFSKRSGLLQSIPLFLKVSQLIYEQVLRESEEEEISVLSTWYDLFLEFQTQAVIESWICDKRNLGFVLESVFKYRTNPNSMLWRESKQLSIYFEECQERKQEELVDYLDSTYPLKAFEVNLVNFLEVISCRFEKPILLKYKEMATVDDSIRELLHFVAV</sequence>
<comment type="caution">
    <text evidence="1">The sequence shown here is derived from an EMBL/GenBank/DDBJ whole genome shotgun (WGS) entry which is preliminary data.</text>
</comment>
<dbReference type="InParanoid" id="A0A1Y1Z4F4"/>
<accession>A0A1Y1Z4F4</accession>
<dbReference type="EMBL" id="MCFE01000032">
    <property type="protein sequence ID" value="ORY04715.1"/>
    <property type="molecule type" value="Genomic_DNA"/>
</dbReference>
<dbReference type="AlphaFoldDB" id="A0A1Y1Z4F4"/>
<keyword evidence="2" id="KW-1185">Reference proteome</keyword>
<name>A0A1Y1Z4F4_9FUNG</name>